<sequence length="374" mass="41289">MMTNLTYASRTCKVAFSGGSEYEVNDDGVTYTVNLAQWVCLCKVWQISGLPCKHALACCTYSRLNFVDYIHPYYSKEMYLAPYGRIIHPIMDHTMWTEVLGDVLQPPPLRRQMGRPRKNRRREESEAPPIPDGGKRSHTLRCAKCKEFGHYRRTCQGGPVRGRGGGNNNAGMGRARSGHTGSGGNAIAWTEVDVQIVWREEGGTLHYRGEEAQSEEDQGGVVQYLGNEGRRDYNMANPQGTQPSQCVTQVTHPSQWSFKGSKWRPDYNITKTMPVLNLSTNVNLDGIVTSDFLKEATSSVANVLGKPEYVMILLKGSIPISYGGTDQPAAYGELVSIGSLNPDINKQLAAAISTVLETRLSVPRALILATMDPP</sequence>
<accession>A0ACB7XSM4</accession>
<comment type="caution">
    <text evidence="1">The sequence shown here is derived from an EMBL/GenBank/DDBJ whole genome shotgun (WGS) entry which is preliminary data.</text>
</comment>
<evidence type="ECO:0000313" key="2">
    <source>
        <dbReference type="Proteomes" id="UP000828048"/>
    </source>
</evidence>
<gene>
    <name evidence="1" type="ORF">Vadar_018826</name>
</gene>
<reference evidence="1 2" key="1">
    <citation type="journal article" date="2021" name="Hortic Res">
        <title>High-quality reference genome and annotation aids understanding of berry development for evergreen blueberry (Vaccinium darrowii).</title>
        <authorList>
            <person name="Yu J."/>
            <person name="Hulse-Kemp A.M."/>
            <person name="Babiker E."/>
            <person name="Staton M."/>
        </authorList>
    </citation>
    <scope>NUCLEOTIDE SEQUENCE [LARGE SCALE GENOMIC DNA]</scope>
    <source>
        <strain evidence="2">cv. NJ 8807/NJ 8810</strain>
        <tissue evidence="1">Young leaf</tissue>
    </source>
</reference>
<name>A0ACB7XSM4_9ERIC</name>
<keyword evidence="2" id="KW-1185">Reference proteome</keyword>
<protein>
    <submittedName>
        <fullName evidence="1">Uncharacterized protein</fullName>
    </submittedName>
</protein>
<dbReference type="Proteomes" id="UP000828048">
    <property type="component" value="Chromosome 1"/>
</dbReference>
<dbReference type="EMBL" id="CM037151">
    <property type="protein sequence ID" value="KAH7843618.1"/>
    <property type="molecule type" value="Genomic_DNA"/>
</dbReference>
<evidence type="ECO:0000313" key="1">
    <source>
        <dbReference type="EMBL" id="KAH7843618.1"/>
    </source>
</evidence>
<proteinExistence type="predicted"/>
<organism evidence="1 2">
    <name type="scientific">Vaccinium darrowii</name>
    <dbReference type="NCBI Taxonomy" id="229202"/>
    <lineage>
        <taxon>Eukaryota</taxon>
        <taxon>Viridiplantae</taxon>
        <taxon>Streptophyta</taxon>
        <taxon>Embryophyta</taxon>
        <taxon>Tracheophyta</taxon>
        <taxon>Spermatophyta</taxon>
        <taxon>Magnoliopsida</taxon>
        <taxon>eudicotyledons</taxon>
        <taxon>Gunneridae</taxon>
        <taxon>Pentapetalae</taxon>
        <taxon>asterids</taxon>
        <taxon>Ericales</taxon>
        <taxon>Ericaceae</taxon>
        <taxon>Vaccinioideae</taxon>
        <taxon>Vaccinieae</taxon>
        <taxon>Vaccinium</taxon>
    </lineage>
</organism>